<proteinExistence type="inferred from homology"/>
<dbReference type="AlphaFoldDB" id="A0A1U8A6S5"/>
<dbReference type="PANTHER" id="PTHR33479">
    <property type="entry name" value="BOWMAN-BIRK TYPE BRAN TRYPSIN INHIBITOR"/>
    <property type="match status" value="1"/>
</dbReference>
<protein>
    <submittedName>
        <fullName evidence="7">Seed trypsin/chymotrypsin inhibitor IVB-like isoform X1</fullName>
    </submittedName>
</protein>
<dbReference type="GO" id="GO:0004867">
    <property type="term" value="F:serine-type endopeptidase inhibitor activity"/>
    <property type="evidence" value="ECO:0007669"/>
    <property type="project" value="UniProtKB-KW"/>
</dbReference>
<comment type="similarity">
    <text evidence="1 5">Belongs to the Bowman-Birk serine protease inhibitor family.</text>
</comment>
<evidence type="ECO:0000256" key="5">
    <source>
        <dbReference type="RuleBase" id="RU003856"/>
    </source>
</evidence>
<organism evidence="6 7">
    <name type="scientific">Nelumbo nucifera</name>
    <name type="common">Sacred lotus</name>
    <dbReference type="NCBI Taxonomy" id="4432"/>
    <lineage>
        <taxon>Eukaryota</taxon>
        <taxon>Viridiplantae</taxon>
        <taxon>Streptophyta</taxon>
        <taxon>Embryophyta</taxon>
        <taxon>Tracheophyta</taxon>
        <taxon>Spermatophyta</taxon>
        <taxon>Magnoliopsida</taxon>
        <taxon>Proteales</taxon>
        <taxon>Nelumbonaceae</taxon>
        <taxon>Nelumbo</taxon>
    </lineage>
</organism>
<evidence type="ECO:0000256" key="1">
    <source>
        <dbReference type="ARBA" id="ARBA00008506"/>
    </source>
</evidence>
<gene>
    <name evidence="7" type="primary">LOC104597628</name>
</gene>
<dbReference type="Proteomes" id="UP000189703">
    <property type="component" value="Unplaced"/>
</dbReference>
<sequence length="116" mass="12299">MGVKVVAVVVIAAVVAICAGGADGRVDMSSFLGSVGIQAVGDKTSSEACCDTCYCTKSNPPICRCADIKEYCHSACKQCICALSYPPQCRCVDTNNFCYDPCTTTNKNQHLLNVLF</sequence>
<dbReference type="RefSeq" id="XP_010257588.1">
    <property type="nucleotide sequence ID" value="XM_010259286.2"/>
</dbReference>
<reference evidence="7" key="1">
    <citation type="submission" date="2025-08" db="UniProtKB">
        <authorList>
            <consortium name="RefSeq"/>
        </authorList>
    </citation>
    <scope>IDENTIFICATION</scope>
</reference>
<dbReference type="eggNOG" id="ENOG502SV3Z">
    <property type="taxonomic scope" value="Eukaryota"/>
</dbReference>
<dbReference type="GeneID" id="104597628"/>
<evidence type="ECO:0000256" key="4">
    <source>
        <dbReference type="ARBA" id="ARBA00023157"/>
    </source>
</evidence>
<evidence type="ECO:0000256" key="2">
    <source>
        <dbReference type="ARBA" id="ARBA00022690"/>
    </source>
</evidence>
<dbReference type="OrthoDB" id="1928998at2759"/>
<dbReference type="InterPro" id="IPR035995">
    <property type="entry name" value="Bowman-Birk_prot_inh"/>
</dbReference>
<name>A0A1U8A6S5_NELNU</name>
<keyword evidence="6" id="KW-1185">Reference proteome</keyword>
<dbReference type="SUPFAM" id="SSF57247">
    <property type="entry name" value="Bowman-Birk inhibitor, BBI"/>
    <property type="match status" value="1"/>
</dbReference>
<dbReference type="FunFam" id="2.10.69.10:FF:000001">
    <property type="entry name" value="Bowman-Birk type proteinase inhibitor"/>
    <property type="match status" value="1"/>
</dbReference>
<keyword evidence="4" id="KW-1015">Disulfide bond</keyword>
<dbReference type="OMA" id="INDYCGE"/>
<dbReference type="InterPro" id="IPR000877">
    <property type="entry name" value="Prot_inh_BBI"/>
</dbReference>
<keyword evidence="2 5" id="KW-0646">Protease inhibitor</keyword>
<accession>A0A1U8A6S5</accession>
<dbReference type="CDD" id="cd00023">
    <property type="entry name" value="BBI"/>
    <property type="match status" value="1"/>
</dbReference>
<keyword evidence="3 5" id="KW-0722">Serine protease inhibitor</keyword>
<dbReference type="SMART" id="SM00269">
    <property type="entry name" value="BowB"/>
    <property type="match status" value="1"/>
</dbReference>
<dbReference type="KEGG" id="nnu:104597628"/>
<dbReference type="Pfam" id="PF00228">
    <property type="entry name" value="Bowman-Birk_leg"/>
    <property type="match status" value="2"/>
</dbReference>
<evidence type="ECO:0000313" key="7">
    <source>
        <dbReference type="RefSeq" id="XP_010257588.1"/>
    </source>
</evidence>
<dbReference type="PANTHER" id="PTHR33479:SF19">
    <property type="entry name" value="BOWMAN-BIRK TYPE PROTEINASE INHIBITOR C-II"/>
    <property type="match status" value="1"/>
</dbReference>
<evidence type="ECO:0000313" key="6">
    <source>
        <dbReference type="Proteomes" id="UP000189703"/>
    </source>
</evidence>
<evidence type="ECO:0000256" key="3">
    <source>
        <dbReference type="ARBA" id="ARBA00022900"/>
    </source>
</evidence>
<dbReference type="GO" id="GO:0005576">
    <property type="term" value="C:extracellular region"/>
    <property type="evidence" value="ECO:0007669"/>
    <property type="project" value="InterPro"/>
</dbReference>
<dbReference type="Gene3D" id="2.10.69.10">
    <property type="entry name" value="Cysteine Protease (Bromelain) Inhibitor, subunit H"/>
    <property type="match status" value="1"/>
</dbReference>